<sequence>MRDLLCRRKGHKQLGLRGLVVMAQAILSLSLALSGIDEAHTWLFALCQLVSSGSLFAQFITASDFCFVIRAMASFGRVVLSFHLATCGRFWPHQRCDTSPWRLKDIRIPFRILHFCAATRFFLNGTSLMAQFAAPSLRTQPFRGHDELRRRSIIRATGIPLHVCRGILKILLLTDTRYQRATLEITINFLRALILIPISTWSLYYQWLTPPNRFATSSAAAKDDIDAHQPPAARPDLVMASTYLAAAGPRRPSFQTATSTIAPEKNSFQTCVEMAAAAEEMMQMEQNDRSYYQQQAAEMREKRRRSRLSSQRLLYRLSSFSAFSIPEDEENDHFVLKLDDDMNNQQSSSPHYLRRNSDSTQSSSSFGDNGEDT</sequence>
<dbReference type="EMBL" id="HBIJ01004104">
    <property type="protein sequence ID" value="CAE0362173.1"/>
    <property type="molecule type" value="Transcribed_RNA"/>
</dbReference>
<feature type="transmembrane region" description="Helical" evidence="2">
    <location>
        <begin position="14"/>
        <end position="36"/>
    </location>
</feature>
<protein>
    <submittedName>
        <fullName evidence="3">Uncharacterized protein</fullName>
    </submittedName>
</protein>
<proteinExistence type="predicted"/>
<organism evidence="3">
    <name type="scientific">Aureoumbra lagunensis</name>
    <dbReference type="NCBI Taxonomy" id="44058"/>
    <lineage>
        <taxon>Eukaryota</taxon>
        <taxon>Sar</taxon>
        <taxon>Stramenopiles</taxon>
        <taxon>Ochrophyta</taxon>
        <taxon>Pelagophyceae</taxon>
        <taxon>Pelagomonadales</taxon>
        <taxon>Aureoumbra</taxon>
    </lineage>
</organism>
<evidence type="ECO:0000256" key="1">
    <source>
        <dbReference type="SAM" id="MobiDB-lite"/>
    </source>
</evidence>
<reference evidence="3" key="1">
    <citation type="submission" date="2021-01" db="EMBL/GenBank/DDBJ databases">
        <authorList>
            <person name="Corre E."/>
            <person name="Pelletier E."/>
            <person name="Niang G."/>
            <person name="Scheremetjew M."/>
            <person name="Finn R."/>
            <person name="Kale V."/>
            <person name="Holt S."/>
            <person name="Cochrane G."/>
            <person name="Meng A."/>
            <person name="Brown T."/>
            <person name="Cohen L."/>
        </authorList>
    </citation>
    <scope>NUCLEOTIDE SEQUENCE</scope>
    <source>
        <strain evidence="3">CCMP1510</strain>
    </source>
</reference>
<accession>A0A7S3NI18</accession>
<dbReference type="AlphaFoldDB" id="A0A7S3NI18"/>
<feature type="region of interest" description="Disordered" evidence="1">
    <location>
        <begin position="287"/>
        <end position="308"/>
    </location>
</feature>
<keyword evidence="2" id="KW-0812">Transmembrane</keyword>
<feature type="transmembrane region" description="Helical" evidence="2">
    <location>
        <begin position="185"/>
        <end position="207"/>
    </location>
</feature>
<keyword evidence="2" id="KW-1133">Transmembrane helix</keyword>
<evidence type="ECO:0000313" key="3">
    <source>
        <dbReference type="EMBL" id="CAE0362173.1"/>
    </source>
</evidence>
<keyword evidence="2" id="KW-0472">Membrane</keyword>
<feature type="transmembrane region" description="Helical" evidence="2">
    <location>
        <begin position="42"/>
        <end position="67"/>
    </location>
</feature>
<evidence type="ECO:0000256" key="2">
    <source>
        <dbReference type="SAM" id="Phobius"/>
    </source>
</evidence>
<gene>
    <name evidence="3" type="ORF">ALAG00032_LOCUS2914</name>
</gene>
<name>A0A7S3NI18_9STRA</name>
<feature type="region of interest" description="Disordered" evidence="1">
    <location>
        <begin position="336"/>
        <end position="373"/>
    </location>
</feature>